<dbReference type="STRING" id="560819.SAMN05428998_10190"/>
<proteinExistence type="predicted"/>
<evidence type="ECO:0000313" key="2">
    <source>
        <dbReference type="EMBL" id="SME88389.1"/>
    </source>
</evidence>
<name>A0A1Y6B3P7_9PROT</name>
<feature type="transmembrane region" description="Helical" evidence="1">
    <location>
        <begin position="20"/>
        <end position="43"/>
    </location>
</feature>
<reference evidence="2 3" key="1">
    <citation type="submission" date="2017-04" db="EMBL/GenBank/DDBJ databases">
        <authorList>
            <person name="Afonso C.L."/>
            <person name="Miller P.J."/>
            <person name="Scott M.A."/>
            <person name="Spackman E."/>
            <person name="Goraichik I."/>
            <person name="Dimitrov K.M."/>
            <person name="Suarez D.L."/>
            <person name="Swayne D.E."/>
        </authorList>
    </citation>
    <scope>NUCLEOTIDE SEQUENCE [LARGE SCALE GENOMIC DNA]</scope>
    <source>
        <strain evidence="2 3">USBA 355</strain>
    </source>
</reference>
<protein>
    <submittedName>
        <fullName evidence="2">Uncharacterized protein</fullName>
    </submittedName>
</protein>
<evidence type="ECO:0000313" key="3">
    <source>
        <dbReference type="Proteomes" id="UP000192917"/>
    </source>
</evidence>
<dbReference type="AlphaFoldDB" id="A0A1Y6B3P7"/>
<dbReference type="RefSeq" id="WP_159460051.1">
    <property type="nucleotide sequence ID" value="NZ_FWZX01000001.1"/>
</dbReference>
<keyword evidence="1" id="KW-1133">Transmembrane helix</keyword>
<sequence length="45" mass="5236">MTVEKNTQEARQGERSRTAWRTLIWSTTLSTIGVGVVLIWYFVIH</sequence>
<keyword evidence="1" id="KW-0812">Transmembrane</keyword>
<keyword evidence="1" id="KW-0472">Membrane</keyword>
<organism evidence="2 3">
    <name type="scientific">Tistlia consotensis USBA 355</name>
    <dbReference type="NCBI Taxonomy" id="560819"/>
    <lineage>
        <taxon>Bacteria</taxon>
        <taxon>Pseudomonadati</taxon>
        <taxon>Pseudomonadota</taxon>
        <taxon>Alphaproteobacteria</taxon>
        <taxon>Rhodospirillales</taxon>
        <taxon>Rhodovibrionaceae</taxon>
        <taxon>Tistlia</taxon>
    </lineage>
</organism>
<gene>
    <name evidence="2" type="ORF">SAMN05428998_10190</name>
</gene>
<evidence type="ECO:0000256" key="1">
    <source>
        <dbReference type="SAM" id="Phobius"/>
    </source>
</evidence>
<dbReference type="Proteomes" id="UP000192917">
    <property type="component" value="Unassembled WGS sequence"/>
</dbReference>
<keyword evidence="3" id="KW-1185">Reference proteome</keyword>
<accession>A0A1Y6B3P7</accession>
<dbReference type="EMBL" id="FWZX01000001">
    <property type="protein sequence ID" value="SME88389.1"/>
    <property type="molecule type" value="Genomic_DNA"/>
</dbReference>